<dbReference type="Gene3D" id="3.40.570.10">
    <property type="entry name" value="Extracellular Endonuclease, subunit A"/>
    <property type="match status" value="1"/>
</dbReference>
<dbReference type="InterPro" id="IPR029070">
    <property type="entry name" value="Chitinase_insertion_sf"/>
</dbReference>
<dbReference type="Pfam" id="PF01223">
    <property type="entry name" value="Endonuclease_NS"/>
    <property type="match status" value="1"/>
</dbReference>
<keyword evidence="3 4" id="KW-0326">Glycosidase</keyword>
<dbReference type="GO" id="GO:0006032">
    <property type="term" value="P:chitin catabolic process"/>
    <property type="evidence" value="ECO:0007669"/>
    <property type="project" value="UniProtKB-ARBA"/>
</dbReference>
<dbReference type="SUPFAM" id="SSF51445">
    <property type="entry name" value="(Trans)glycosidases"/>
    <property type="match status" value="1"/>
</dbReference>
<evidence type="ECO:0000256" key="4">
    <source>
        <dbReference type="RuleBase" id="RU000489"/>
    </source>
</evidence>
<protein>
    <submittedName>
        <fullName evidence="8">Chitinase A1</fullName>
    </submittedName>
</protein>
<keyword evidence="9" id="KW-1185">Reference proteome</keyword>
<dbReference type="EMBL" id="WJQU01000003">
    <property type="protein sequence ID" value="KAJ6640163.1"/>
    <property type="molecule type" value="Genomic_DNA"/>
</dbReference>
<organism evidence="8 9">
    <name type="scientific">Pseudolycoriella hygida</name>
    <dbReference type="NCBI Taxonomy" id="35572"/>
    <lineage>
        <taxon>Eukaryota</taxon>
        <taxon>Metazoa</taxon>
        <taxon>Ecdysozoa</taxon>
        <taxon>Arthropoda</taxon>
        <taxon>Hexapoda</taxon>
        <taxon>Insecta</taxon>
        <taxon>Pterygota</taxon>
        <taxon>Neoptera</taxon>
        <taxon>Endopterygota</taxon>
        <taxon>Diptera</taxon>
        <taxon>Nematocera</taxon>
        <taxon>Sciaroidea</taxon>
        <taxon>Sciaridae</taxon>
        <taxon>Pseudolycoriella</taxon>
    </lineage>
</organism>
<dbReference type="SMART" id="SM00473">
    <property type="entry name" value="PAN_AP"/>
    <property type="match status" value="3"/>
</dbReference>
<dbReference type="GO" id="GO:0005975">
    <property type="term" value="P:carbohydrate metabolic process"/>
    <property type="evidence" value="ECO:0007669"/>
    <property type="project" value="InterPro"/>
</dbReference>
<dbReference type="SUPFAM" id="SSF54060">
    <property type="entry name" value="His-Me finger endonucleases"/>
    <property type="match status" value="1"/>
</dbReference>
<dbReference type="GO" id="GO:0003676">
    <property type="term" value="F:nucleic acid binding"/>
    <property type="evidence" value="ECO:0007669"/>
    <property type="project" value="InterPro"/>
</dbReference>
<name>A0A9Q0MYH3_9DIPT</name>
<feature type="region of interest" description="Disordered" evidence="5">
    <location>
        <begin position="969"/>
        <end position="1039"/>
    </location>
</feature>
<dbReference type="PANTHER" id="PTHR46073:SF4">
    <property type="entry name" value="GH18 DOMAIN-CONTAINING PROTEIN"/>
    <property type="match status" value="1"/>
</dbReference>
<keyword evidence="2 4" id="KW-0378">Hydrolase</keyword>
<dbReference type="Pfam" id="PF00704">
    <property type="entry name" value="Glyco_hydro_18"/>
    <property type="match status" value="1"/>
</dbReference>
<proteinExistence type="predicted"/>
<comment type="caution">
    <text evidence="8">The sequence shown here is derived from an EMBL/GenBank/DDBJ whole genome shotgun (WGS) entry which is preliminary data.</text>
</comment>
<dbReference type="InterPro" id="IPR003609">
    <property type="entry name" value="Pan_app"/>
</dbReference>
<dbReference type="SUPFAM" id="SSF54556">
    <property type="entry name" value="Chitinase insertion domain"/>
    <property type="match status" value="1"/>
</dbReference>
<accession>A0A9Q0MYH3</accession>
<dbReference type="Gene3D" id="3.20.20.80">
    <property type="entry name" value="Glycosidases"/>
    <property type="match status" value="1"/>
</dbReference>
<dbReference type="OrthoDB" id="73875at2759"/>
<evidence type="ECO:0000256" key="5">
    <source>
        <dbReference type="SAM" id="MobiDB-lite"/>
    </source>
</evidence>
<dbReference type="InterPro" id="IPR044925">
    <property type="entry name" value="His-Me_finger_sf"/>
</dbReference>
<dbReference type="Proteomes" id="UP001151699">
    <property type="component" value="Chromosome X"/>
</dbReference>
<dbReference type="GO" id="GO:0046872">
    <property type="term" value="F:metal ion binding"/>
    <property type="evidence" value="ECO:0007669"/>
    <property type="project" value="InterPro"/>
</dbReference>
<dbReference type="InterPro" id="IPR001579">
    <property type="entry name" value="Glyco_hydro_18_chit_AS"/>
</dbReference>
<feature type="compositionally biased region" description="Acidic residues" evidence="5">
    <location>
        <begin position="1414"/>
        <end position="1427"/>
    </location>
</feature>
<feature type="signal peptide" evidence="6">
    <location>
        <begin position="1"/>
        <end position="23"/>
    </location>
</feature>
<evidence type="ECO:0000259" key="7">
    <source>
        <dbReference type="PROSITE" id="PS51910"/>
    </source>
</evidence>
<dbReference type="PANTHER" id="PTHR46073">
    <property type="entry name" value="CHITINASE"/>
    <property type="match status" value="1"/>
</dbReference>
<evidence type="ECO:0000256" key="6">
    <source>
        <dbReference type="SAM" id="SignalP"/>
    </source>
</evidence>
<dbReference type="SMART" id="SM00636">
    <property type="entry name" value="Glyco_18"/>
    <property type="match status" value="1"/>
</dbReference>
<dbReference type="InterPro" id="IPR017853">
    <property type="entry name" value="GH"/>
</dbReference>
<dbReference type="SMART" id="SM00270">
    <property type="entry name" value="ChtBD1"/>
    <property type="match status" value="3"/>
</dbReference>
<dbReference type="Pfam" id="PF00024">
    <property type="entry name" value="PAN_1"/>
    <property type="match status" value="1"/>
</dbReference>
<dbReference type="CDD" id="cd10909">
    <property type="entry name" value="ChtBD1_GH18_2"/>
    <property type="match status" value="3"/>
</dbReference>
<dbReference type="InterPro" id="IPR011583">
    <property type="entry name" value="Chitinase_II/V-like_cat"/>
</dbReference>
<dbReference type="Gene3D" id="3.50.4.10">
    <property type="entry name" value="Hepatocyte Growth Factor"/>
    <property type="match status" value="1"/>
</dbReference>
<evidence type="ECO:0000256" key="3">
    <source>
        <dbReference type="ARBA" id="ARBA00023295"/>
    </source>
</evidence>
<dbReference type="Gene3D" id="3.10.50.10">
    <property type="match status" value="1"/>
</dbReference>
<feature type="compositionally biased region" description="Basic and acidic residues" evidence="5">
    <location>
        <begin position="969"/>
        <end position="1010"/>
    </location>
</feature>
<feature type="domain" description="GH18" evidence="7">
    <location>
        <begin position="1442"/>
        <end position="1818"/>
    </location>
</feature>
<dbReference type="InterPro" id="IPR044929">
    <property type="entry name" value="DNA/RNA_non-sp_Endonuclease_sf"/>
</dbReference>
<dbReference type="SMART" id="SM00892">
    <property type="entry name" value="Endonuclease_NS"/>
    <property type="match status" value="1"/>
</dbReference>
<evidence type="ECO:0000256" key="1">
    <source>
        <dbReference type="ARBA" id="ARBA00022729"/>
    </source>
</evidence>
<dbReference type="CDD" id="cd06548">
    <property type="entry name" value="GH18_chitinase"/>
    <property type="match status" value="1"/>
</dbReference>
<evidence type="ECO:0000313" key="8">
    <source>
        <dbReference type="EMBL" id="KAJ6640163.1"/>
    </source>
</evidence>
<evidence type="ECO:0000256" key="2">
    <source>
        <dbReference type="ARBA" id="ARBA00022801"/>
    </source>
</evidence>
<feature type="region of interest" description="Disordered" evidence="5">
    <location>
        <begin position="1409"/>
        <end position="1433"/>
    </location>
</feature>
<evidence type="ECO:0000313" key="9">
    <source>
        <dbReference type="Proteomes" id="UP001151699"/>
    </source>
</evidence>
<dbReference type="InterPro" id="IPR001002">
    <property type="entry name" value="Chitin-bd_1"/>
</dbReference>
<dbReference type="PROSITE" id="PS01095">
    <property type="entry name" value="GH18_1"/>
    <property type="match status" value="1"/>
</dbReference>
<dbReference type="InterPro" id="IPR001604">
    <property type="entry name" value="Endo_G_ENPP1-like_dom"/>
</dbReference>
<feature type="compositionally biased region" description="Basic and acidic residues" evidence="5">
    <location>
        <begin position="1026"/>
        <end position="1038"/>
    </location>
</feature>
<dbReference type="PROSITE" id="PS51910">
    <property type="entry name" value="GH18_2"/>
    <property type="match status" value="1"/>
</dbReference>
<keyword evidence="1 6" id="KW-0732">Signal</keyword>
<dbReference type="SUPFAM" id="SSF57414">
    <property type="entry name" value="Hairpin loop containing domain-like"/>
    <property type="match status" value="1"/>
</dbReference>
<gene>
    <name evidence="8" type="primary">chiA1</name>
    <name evidence="8" type="ORF">Bhyg_12912</name>
</gene>
<sequence>MSLIRVLLSSAYIIWAIADLSLATDQWTDCWTTGCQPNTWAVVGCGQYGMIEKNKIICTDGYMYECCTIVEEPPTTATITTTTLGPWIDCWQTGCQPDTWAVVGCPQYGKTEIAKFPCQGGYEYQCCTKNENYVEPTIPAINTKDPFLDCWTTGCQSDTWEVVGCEQYELAEVDRFECEGGYEYKYQWYSDCTMTTCLSGQNGAAVCEQYQKSEIDRIPCNGGYEYKCCVINGREENFFPSMNSTDFDLDEYLDDFYKPKDEESKLPQYIDYVKGLLSSSGILALDADPFPCTDIDPTKHFAIRNKDSIIRICDFCPFLPFEKLTNLFLNINATFIWPNTAYIECVSNCFEQPSCVALSYDLEEKVCYGFNTTEAETFSESNYTSVLITQPKGMIRDWLYSRNTKISANYTKIVTTTSFIECLSSCSKDGLSNCKAITYEYSTGNCSLFNATTFDRVDYIYGHLTAMNINITQSPETNRWRFTLYNDFMDEEVDKTFEKYDFPKAEFGSFYNPACNLQPLSGCDQMTGFQTCYYPEYSGSTHQLPICHDSRYKIYESLNVQKNLLEKCMTDCSHSDKCRGVDFSSDDSSCTLLDYANVMRLQLSGKRPYILVHPIYENVIAKNYNIFFGTEIAQSAESQASVIKAQQMSNEIECAQTCYSTTDCNISSFNWITGICVLSRGAADSKAEPNAMTFSKINELTSPKLAFAYLFSTGIDGPELQRSESNCSQPNCQQNVEDCLTACLGNPSCKFAAITYVYKSPTQVLCSQYAVNNTFVKWNAKQEVYVRVAKTISFDLSNLNKMPLFQPNDFWSCFRQTSRQTQSSLETTSNDIAIVPSSRTDVALRRRRGFFDFIGNVFKSIGEAIVSVAEDIVQTVVKTGETIVNVVTGDFDAAWETFQEIPIVNDVKEVVETGIEIVENVIDGNWEDIGGNLVDFGLGAAGIIPGTGKVGSAIAKKVIKSNTKDAAKNVDLKHANDVKKKNSNDNNKKDTNKENEKDKDKETANNECQKRSKRATGSRNKPGTADSKKKSCDDKDKCSTTGVTNIKAKFKENCNNVEEGRRCEFICNAAYTESDVSPVCTKKNDLVKWNPELKCVAQSCSSTWGTGEFPVEVKSYRKLLSDLDITGYYIKFDKRRRLPVYSVTFHDFLQHQSAGNVLTDFDFIRDEADSFTKHPCTQLAKDQPNGKLDYKSLTGGRSWDRGHLTPYQSQMFSYKSAITSNLYVNVAPQDPYTNEGPWKSVESTVFCMLKNSNGIVITGICDGSNEKTATGLEVPSCFWKLVCLKDHNDESVVVGYLADNSFVSTVAEKHVRGNATIKMRSQREIIQISRVDVTLAWVKAARFIFKGRQSTGLFNPPIVTKCAAALDLPAVLPTVGKRKFDDINRRRKRATSYGCSADDMMEAQSFFNSVDTSDSSEENDEVEDETGEIGVGNSFSGASCGKRLIGYYPSWGTSRFTNVQGRALTHAVFAFFQTFEDGTVRLGTADPTNTQNPGEDLEIAKSRLANFRRIASAFPQLKTMFAIGGWENSNYFSGIASNAQKRVKLIASILEIIDEHDFDGVDIDWEHPVTGGAVEGIPADKQNYVTLLEEIRNAFNEHERKIGRSDHYLISFAGAAGQWTLDPGLDLPNMLKYADFANVMSYDYFGAWTSKWGAYTGPPSPLYFGNPKGFSGKVNADWSIKYYVCRSKEPHKVNMGVPFYGRFWKNVGDPIDPNDGMWRMAEQVNGVFEGGFVPWREVKEKWITDPGFQVTMHENAKTPYAWNASTRTFLGFENPESLAFKVQYAEEKNLGGLMIWAIDQDDEDYSMLDTLLKANLCKETDSKKINHRCPPITEKRWWTPEDGYDKAGMCGKSAPLYQGFYPVCDPDDPGYSCCGAFGYCGSGKDFCDCPTCVNYLANPERILDEPIKPTVPVNWYFLNDEDGKRGRCGRDAPLLNNKIPICNPDDVNGHCCSDGGYCGATNGFCECDGCVDFAKDPNYVYRPKTWWSWSDGIDKAGKCGESAPKIDGKIAECDPDSKDSYCCSEWGNCGQGEDFCNCSKCVNYKTR</sequence>
<dbReference type="GO" id="GO:0008061">
    <property type="term" value="F:chitin binding"/>
    <property type="evidence" value="ECO:0007669"/>
    <property type="project" value="InterPro"/>
</dbReference>
<dbReference type="InterPro" id="IPR001223">
    <property type="entry name" value="Glyco_hydro18_cat"/>
</dbReference>
<feature type="chain" id="PRO_5040194009" evidence="6">
    <location>
        <begin position="24"/>
        <end position="2047"/>
    </location>
</feature>
<dbReference type="GO" id="GO:0004568">
    <property type="term" value="F:chitinase activity"/>
    <property type="evidence" value="ECO:0007669"/>
    <property type="project" value="UniProtKB-ARBA"/>
</dbReference>
<reference evidence="8" key="1">
    <citation type="submission" date="2022-07" db="EMBL/GenBank/DDBJ databases">
        <authorList>
            <person name="Trinca V."/>
            <person name="Uliana J.V.C."/>
            <person name="Torres T.T."/>
            <person name="Ward R.J."/>
            <person name="Monesi N."/>
        </authorList>
    </citation>
    <scope>NUCLEOTIDE SEQUENCE</scope>
    <source>
        <strain evidence="8">HSMRA1968</strain>
        <tissue evidence="8">Whole embryos</tissue>
    </source>
</reference>